<evidence type="ECO:0000313" key="1">
    <source>
        <dbReference type="EMBL" id="KAK9002347.1"/>
    </source>
</evidence>
<organism evidence="1 2">
    <name type="scientific">Hibiscus sabdariffa</name>
    <name type="common">roselle</name>
    <dbReference type="NCBI Taxonomy" id="183260"/>
    <lineage>
        <taxon>Eukaryota</taxon>
        <taxon>Viridiplantae</taxon>
        <taxon>Streptophyta</taxon>
        <taxon>Embryophyta</taxon>
        <taxon>Tracheophyta</taxon>
        <taxon>Spermatophyta</taxon>
        <taxon>Magnoliopsida</taxon>
        <taxon>eudicotyledons</taxon>
        <taxon>Gunneridae</taxon>
        <taxon>Pentapetalae</taxon>
        <taxon>rosids</taxon>
        <taxon>malvids</taxon>
        <taxon>Malvales</taxon>
        <taxon>Malvaceae</taxon>
        <taxon>Malvoideae</taxon>
        <taxon>Hibiscus</taxon>
    </lineage>
</organism>
<protein>
    <submittedName>
        <fullName evidence="1">Uncharacterized protein</fullName>
    </submittedName>
</protein>
<evidence type="ECO:0000313" key="2">
    <source>
        <dbReference type="Proteomes" id="UP001396334"/>
    </source>
</evidence>
<dbReference type="EMBL" id="JBBPBN010000035">
    <property type="protein sequence ID" value="KAK9002347.1"/>
    <property type="molecule type" value="Genomic_DNA"/>
</dbReference>
<dbReference type="Proteomes" id="UP001396334">
    <property type="component" value="Unassembled WGS sequence"/>
</dbReference>
<name>A0ABR2QP87_9ROSI</name>
<comment type="caution">
    <text evidence="1">The sequence shown here is derived from an EMBL/GenBank/DDBJ whole genome shotgun (WGS) entry which is preliminary data.</text>
</comment>
<keyword evidence="2" id="KW-1185">Reference proteome</keyword>
<sequence length="218" mass="24193">MLSSDKVTKGFKFLQDLKITSTNKLHRSAITHRQLPHYQQCLTFADLRSWLGDEQKHTTYWPLWSQISAPHCLPQATTAATERTTAASNIKSLLPLLCPLLVCPAPLAALATAKSQVGNSRRPFSLFPKYRILISDTDTSSCFIRLNQNNLLTVPMKSVSEFCSVETNTTDACLILSFGNSTRHVHAIFKKSPTTASEAEAREAVKKLPPPIVVEWVA</sequence>
<gene>
    <name evidence="1" type="ORF">V6N11_025031</name>
</gene>
<reference evidence="1 2" key="1">
    <citation type="journal article" date="2024" name="G3 (Bethesda)">
        <title>Genome assembly of Hibiscus sabdariffa L. provides insights into metabolisms of medicinal natural products.</title>
        <authorList>
            <person name="Kim T."/>
        </authorList>
    </citation>
    <scope>NUCLEOTIDE SEQUENCE [LARGE SCALE GENOMIC DNA]</scope>
    <source>
        <strain evidence="1">TK-2024</strain>
        <tissue evidence="1">Old leaves</tissue>
    </source>
</reference>
<accession>A0ABR2QP87</accession>
<proteinExistence type="predicted"/>